<dbReference type="Proteomes" id="UP000095282">
    <property type="component" value="Unplaced"/>
</dbReference>
<dbReference type="AlphaFoldDB" id="A0A1I7UYH9"/>
<sequence length="68" mass="8077">MITERFRYSVMDFTREALLAELELKDDIIDQLRKELEEYRQMNSTRKTAISSEPDVQVKRPIIGKSDE</sequence>
<dbReference type="WBParaSite" id="Csp11.Scaffold630.g20612.t1">
    <property type="protein sequence ID" value="Csp11.Scaffold630.g20612.t1"/>
    <property type="gene ID" value="Csp11.Scaffold630.g20612"/>
</dbReference>
<evidence type="ECO:0000313" key="2">
    <source>
        <dbReference type="Proteomes" id="UP000095282"/>
    </source>
</evidence>
<name>A0A1I7UYH9_9PELO</name>
<evidence type="ECO:0000313" key="3">
    <source>
        <dbReference type="WBParaSite" id="Csp11.Scaffold630.g20612.t1"/>
    </source>
</evidence>
<evidence type="ECO:0000256" key="1">
    <source>
        <dbReference type="SAM" id="MobiDB-lite"/>
    </source>
</evidence>
<organism evidence="2 3">
    <name type="scientific">Caenorhabditis tropicalis</name>
    <dbReference type="NCBI Taxonomy" id="1561998"/>
    <lineage>
        <taxon>Eukaryota</taxon>
        <taxon>Metazoa</taxon>
        <taxon>Ecdysozoa</taxon>
        <taxon>Nematoda</taxon>
        <taxon>Chromadorea</taxon>
        <taxon>Rhabditida</taxon>
        <taxon>Rhabditina</taxon>
        <taxon>Rhabditomorpha</taxon>
        <taxon>Rhabditoidea</taxon>
        <taxon>Rhabditidae</taxon>
        <taxon>Peloderinae</taxon>
        <taxon>Caenorhabditis</taxon>
    </lineage>
</organism>
<protein>
    <submittedName>
        <fullName evidence="3">Transcriptional regulator</fullName>
    </submittedName>
</protein>
<dbReference type="STRING" id="1561998.A0A1I7UYH9"/>
<reference evidence="3" key="1">
    <citation type="submission" date="2016-11" db="UniProtKB">
        <authorList>
            <consortium name="WormBaseParasite"/>
        </authorList>
    </citation>
    <scope>IDENTIFICATION</scope>
</reference>
<feature type="region of interest" description="Disordered" evidence="1">
    <location>
        <begin position="43"/>
        <end position="68"/>
    </location>
</feature>
<keyword evidence="2" id="KW-1185">Reference proteome</keyword>
<dbReference type="eggNOG" id="KOG0614">
    <property type="taxonomic scope" value="Eukaryota"/>
</dbReference>
<accession>A0A1I7UYH9</accession>
<proteinExistence type="predicted"/>